<evidence type="ECO:0000256" key="6">
    <source>
        <dbReference type="SAM" id="Phobius"/>
    </source>
</evidence>
<feature type="transmembrane region" description="Helical" evidence="6">
    <location>
        <begin position="228"/>
        <end position="250"/>
    </location>
</feature>
<evidence type="ECO:0000256" key="4">
    <source>
        <dbReference type="ARBA" id="ARBA00022989"/>
    </source>
</evidence>
<evidence type="ECO:0000259" key="7">
    <source>
        <dbReference type="PROSITE" id="PS50222"/>
    </source>
</evidence>
<dbReference type="PANTHER" id="PTHR21706:SF15">
    <property type="entry name" value="TRANSMEMBRANE PROTEIN 65"/>
    <property type="match status" value="1"/>
</dbReference>
<evidence type="ECO:0000256" key="2">
    <source>
        <dbReference type="ARBA" id="ARBA00022692"/>
    </source>
</evidence>
<accession>A0A7S0DVP5</accession>
<proteinExistence type="predicted"/>
<protein>
    <recommendedName>
        <fullName evidence="7">EF-hand domain-containing protein</fullName>
    </recommendedName>
</protein>
<dbReference type="Pfam" id="PF13499">
    <property type="entry name" value="EF-hand_7"/>
    <property type="match status" value="1"/>
</dbReference>
<dbReference type="InterPro" id="IPR018247">
    <property type="entry name" value="EF_Hand_1_Ca_BS"/>
</dbReference>
<evidence type="ECO:0000256" key="3">
    <source>
        <dbReference type="ARBA" id="ARBA00022837"/>
    </source>
</evidence>
<dbReference type="InterPro" id="IPR019537">
    <property type="entry name" value="TMEM65"/>
</dbReference>
<evidence type="ECO:0000313" key="8">
    <source>
        <dbReference type="EMBL" id="CAD8466840.1"/>
    </source>
</evidence>
<keyword evidence="2 6" id="KW-0812">Transmembrane</keyword>
<organism evidence="8">
    <name type="scientific">Phaeocystis antarctica</name>
    <dbReference type="NCBI Taxonomy" id="33657"/>
    <lineage>
        <taxon>Eukaryota</taxon>
        <taxon>Haptista</taxon>
        <taxon>Haptophyta</taxon>
        <taxon>Prymnesiophyceae</taxon>
        <taxon>Phaeocystales</taxon>
        <taxon>Phaeocystaceae</taxon>
        <taxon>Phaeocystis</taxon>
    </lineage>
</organism>
<feature type="transmembrane region" description="Helical" evidence="6">
    <location>
        <begin position="145"/>
        <end position="163"/>
    </location>
</feature>
<dbReference type="CDD" id="cd00051">
    <property type="entry name" value="EFh"/>
    <property type="match status" value="1"/>
</dbReference>
<gene>
    <name evidence="8" type="ORF">PANT1444_LOCUS452</name>
</gene>
<dbReference type="Pfam" id="PF10507">
    <property type="entry name" value="TMEM65"/>
    <property type="match status" value="1"/>
</dbReference>
<feature type="domain" description="EF-hand" evidence="7">
    <location>
        <begin position="82"/>
        <end position="111"/>
    </location>
</feature>
<keyword evidence="3" id="KW-0106">Calcium</keyword>
<dbReference type="SUPFAM" id="SSF47473">
    <property type="entry name" value="EF-hand"/>
    <property type="match status" value="1"/>
</dbReference>
<evidence type="ECO:0000256" key="5">
    <source>
        <dbReference type="ARBA" id="ARBA00023136"/>
    </source>
</evidence>
<dbReference type="Gene3D" id="1.10.238.10">
    <property type="entry name" value="EF-hand"/>
    <property type="match status" value="2"/>
</dbReference>
<feature type="domain" description="EF-hand" evidence="7">
    <location>
        <begin position="290"/>
        <end position="325"/>
    </location>
</feature>
<name>A0A7S0DVP5_9EUKA</name>
<dbReference type="AlphaFoldDB" id="A0A7S0DVP5"/>
<dbReference type="PROSITE" id="PS00018">
    <property type="entry name" value="EF_HAND_1"/>
    <property type="match status" value="2"/>
</dbReference>
<dbReference type="GO" id="GO:0005739">
    <property type="term" value="C:mitochondrion"/>
    <property type="evidence" value="ECO:0007669"/>
    <property type="project" value="TreeGrafter"/>
</dbReference>
<dbReference type="GO" id="GO:0016020">
    <property type="term" value="C:membrane"/>
    <property type="evidence" value="ECO:0007669"/>
    <property type="project" value="UniProtKB-SubCell"/>
</dbReference>
<dbReference type="InterPro" id="IPR002048">
    <property type="entry name" value="EF_hand_dom"/>
</dbReference>
<reference evidence="8" key="1">
    <citation type="submission" date="2021-01" db="EMBL/GenBank/DDBJ databases">
        <authorList>
            <person name="Corre E."/>
            <person name="Pelletier E."/>
            <person name="Niang G."/>
            <person name="Scheremetjew M."/>
            <person name="Finn R."/>
            <person name="Kale V."/>
            <person name="Holt S."/>
            <person name="Cochrane G."/>
            <person name="Meng A."/>
            <person name="Brown T."/>
            <person name="Cohen L."/>
        </authorList>
    </citation>
    <scope>NUCLEOTIDE SEQUENCE</scope>
    <source>
        <strain evidence="8">CCMP1374</strain>
    </source>
</reference>
<keyword evidence="4 6" id="KW-1133">Transmembrane helix</keyword>
<dbReference type="Pfam" id="PF13202">
    <property type="entry name" value="EF-hand_5"/>
    <property type="match status" value="1"/>
</dbReference>
<comment type="subcellular location">
    <subcellularLocation>
        <location evidence="1">Membrane</location>
        <topology evidence="1">Multi-pass membrane protein</topology>
    </subcellularLocation>
</comment>
<sequence>MLSARRMLRFGRGAGMPWLSRQCATTTSSSSSTTSSSLDDAAAQTIAMLRQHPGLLKEVQRRRGAEAPSTGNIAPVGRTAHERAFAAADSDGDGQLSKDEFLQYTLRRGGQYDIGGATEAEASASETSTAPPPSPQQLRRLAMKIGIPFVGFGFLDNAIMIAAGDQIEATFGVALGLSALAAAGLGNLISDVIGIQASTGIDALATRLGLPSSGLSAAQLTARTARGVTMLASMLGISIGCLLGMCPLLLMEDSKTKALRQTFAAIDTHKTGSIELSELEGYVAALGLDCSRNSLETLFSEIDSDRSRSLSFDEFKVLMHRWGEFGH</sequence>
<dbReference type="PROSITE" id="PS50222">
    <property type="entry name" value="EF_HAND_2"/>
    <property type="match status" value="3"/>
</dbReference>
<dbReference type="PANTHER" id="PTHR21706">
    <property type="entry name" value="TRANSMEMBRANE PROTEIN 65"/>
    <property type="match status" value="1"/>
</dbReference>
<dbReference type="EMBL" id="HBEP01000775">
    <property type="protein sequence ID" value="CAD8466840.1"/>
    <property type="molecule type" value="Transcribed_RNA"/>
</dbReference>
<keyword evidence="5 6" id="KW-0472">Membrane</keyword>
<dbReference type="InterPro" id="IPR011992">
    <property type="entry name" value="EF-hand-dom_pair"/>
</dbReference>
<evidence type="ECO:0000256" key="1">
    <source>
        <dbReference type="ARBA" id="ARBA00004141"/>
    </source>
</evidence>
<dbReference type="SMART" id="SM00054">
    <property type="entry name" value="EFh"/>
    <property type="match status" value="3"/>
</dbReference>
<feature type="domain" description="EF-hand" evidence="7">
    <location>
        <begin position="254"/>
        <end position="289"/>
    </location>
</feature>
<dbReference type="GO" id="GO:0005509">
    <property type="term" value="F:calcium ion binding"/>
    <property type="evidence" value="ECO:0007669"/>
    <property type="project" value="InterPro"/>
</dbReference>
<feature type="transmembrane region" description="Helical" evidence="6">
    <location>
        <begin position="169"/>
        <end position="189"/>
    </location>
</feature>